<evidence type="ECO:0000259" key="10">
    <source>
        <dbReference type="Pfam" id="PF11799"/>
    </source>
</evidence>
<evidence type="ECO:0000256" key="3">
    <source>
        <dbReference type="ARBA" id="ARBA00011245"/>
    </source>
</evidence>
<comment type="catalytic activity">
    <reaction evidence="7">
        <text>DNA(n) + a 2'-deoxyribonucleoside 5'-triphosphate = DNA(n+1) + diphosphate</text>
        <dbReference type="Rhea" id="RHEA:22508"/>
        <dbReference type="Rhea" id="RHEA-COMP:17339"/>
        <dbReference type="Rhea" id="RHEA-COMP:17340"/>
        <dbReference type="ChEBI" id="CHEBI:33019"/>
        <dbReference type="ChEBI" id="CHEBI:61560"/>
        <dbReference type="ChEBI" id="CHEBI:173112"/>
        <dbReference type="EC" id="2.7.7.7"/>
    </reaction>
</comment>
<dbReference type="EC" id="2.7.7.7" evidence="4"/>
<dbReference type="KEGG" id="rpa:TX73_009270"/>
<dbReference type="Proteomes" id="UP000001426">
    <property type="component" value="Chromosome"/>
</dbReference>
<gene>
    <name evidence="11" type="ORF">TX73_009270</name>
</gene>
<keyword evidence="12" id="KW-1185">Reference proteome</keyword>
<dbReference type="PANTHER" id="PTHR35369">
    <property type="entry name" value="BLR3025 PROTEIN-RELATED"/>
    <property type="match status" value="1"/>
</dbReference>
<evidence type="ECO:0000256" key="7">
    <source>
        <dbReference type="ARBA" id="ARBA00049244"/>
    </source>
</evidence>
<evidence type="ECO:0000313" key="12">
    <source>
        <dbReference type="Proteomes" id="UP000001426"/>
    </source>
</evidence>
<reference evidence="11 12" key="1">
    <citation type="journal article" date="2004" name="Nat. Biotechnol.">
        <title>Complete genome sequence of the metabolically versatile photosynthetic bacterium Rhodopseudomonas palustris.</title>
        <authorList>
            <person name="Larimer F.W."/>
            <person name="Chain P."/>
            <person name="Hauser L."/>
            <person name="Lamerdin J."/>
            <person name="Malfatti S."/>
            <person name="Do L."/>
            <person name="Land M.L."/>
            <person name="Pelletier D.A."/>
            <person name="Beatty J.T."/>
            <person name="Lang A.S."/>
            <person name="Tabita F.R."/>
            <person name="Gibson J.L."/>
            <person name="Hanson T.E."/>
            <person name="Bobst C."/>
            <person name="Torres J.L."/>
            <person name="Peres C."/>
            <person name="Harrison F.H."/>
            <person name="Gibson J."/>
            <person name="Harwood C.S."/>
        </authorList>
    </citation>
    <scope>NUCLEOTIDE SEQUENCE [LARGE SCALE GENOMIC DNA]</scope>
    <source>
        <strain evidence="12">ATCC BAA-98 / CGA009</strain>
    </source>
</reference>
<dbReference type="GO" id="GO:0006281">
    <property type="term" value="P:DNA repair"/>
    <property type="evidence" value="ECO:0007669"/>
    <property type="project" value="InterPro"/>
</dbReference>
<dbReference type="SUPFAM" id="SSF56672">
    <property type="entry name" value="DNA/RNA polymerases"/>
    <property type="match status" value="1"/>
</dbReference>
<dbReference type="InterPro" id="IPR017961">
    <property type="entry name" value="DNA_pol_Y-fam_little_finger"/>
</dbReference>
<evidence type="ECO:0000256" key="6">
    <source>
        <dbReference type="ARBA" id="ARBA00025589"/>
    </source>
</evidence>
<dbReference type="Pfam" id="PF11799">
    <property type="entry name" value="IMS_C"/>
    <property type="match status" value="1"/>
</dbReference>
<dbReference type="GeneID" id="66892838"/>
<dbReference type="EMBL" id="CP116810">
    <property type="protein sequence ID" value="WCL91947.1"/>
    <property type="molecule type" value="Genomic_DNA"/>
</dbReference>
<proteinExistence type="inferred from homology"/>
<keyword evidence="5" id="KW-0227">DNA damage</keyword>
<dbReference type="InterPro" id="IPR050356">
    <property type="entry name" value="SulA_CellDiv_inhibitor"/>
</dbReference>
<sequence length="533" mass="57296">MRAASVNRRRILGLWLPRLSTDRVERASPQASTGSPAEAAPPPPRVVAAKRDNALVVIACDARASRGGVIPGMPLATARAMHPALDVIDHDPHADAALLNAIADWCDRFTPLVAFDGSDGLLLDITGCAHLFGDEAKLLNMLTAALTRQGFAVSAAIAGTAVAARALTRGGSGLIVAPGEEMRAVAPLPVAALGVDEAIVRGLRRAGFKTVGEVLARQPTELAARFGEGFVAVLRQATGEDDAPISPRRPAPDYVVDKNFAEPVATTEVILPTLLALARLLIAAMERNGKGARQLTASFFRSDGAVRSISVETGQPVTRVEVVQRLFAEKLDALNDPLDPGFGFDLIRLAASVSVAVTEAQRGFDTTAHQAEDVALLADTLAARLGARRVVRYLPQDTHIPERAALAVPVQHCPPDVGDAPWPARADEPPLRPLRLLQQPEPIEVIAGAPDDPPAQFTWRRVHHRVARAEGPERIAMEWWCAAEPGLTRDYFRIEDEAGARFWVYRDGLYNVEVTPEPDGNGQPRWYMHGLFA</sequence>
<comment type="subunit">
    <text evidence="3">Monomer.</text>
</comment>
<dbReference type="RefSeq" id="WP_079403123.1">
    <property type="nucleotide sequence ID" value="NZ_CP116810.1"/>
</dbReference>
<dbReference type="Gene3D" id="3.30.70.270">
    <property type="match status" value="1"/>
</dbReference>
<dbReference type="InterPro" id="IPR043128">
    <property type="entry name" value="Rev_trsase/Diguanyl_cyclase"/>
</dbReference>
<evidence type="ECO:0000256" key="2">
    <source>
        <dbReference type="ARBA" id="ARBA00010945"/>
    </source>
</evidence>
<accession>A0AAF0BQ04</accession>
<dbReference type="AlphaFoldDB" id="A0AAF0BQ04"/>
<evidence type="ECO:0000256" key="4">
    <source>
        <dbReference type="ARBA" id="ARBA00012417"/>
    </source>
</evidence>
<comment type="similarity">
    <text evidence="2">Belongs to the DNA polymerase type-Y family.</text>
</comment>
<evidence type="ECO:0000256" key="1">
    <source>
        <dbReference type="ARBA" id="ARBA00001946"/>
    </source>
</evidence>
<feature type="domain" description="DNA polymerase Y-family little finger" evidence="10">
    <location>
        <begin position="255"/>
        <end position="344"/>
    </location>
</feature>
<organism evidence="11 12">
    <name type="scientific">Rhodopseudomonas palustris (strain ATCC BAA-98 / CGA009)</name>
    <dbReference type="NCBI Taxonomy" id="258594"/>
    <lineage>
        <taxon>Bacteria</taxon>
        <taxon>Pseudomonadati</taxon>
        <taxon>Pseudomonadota</taxon>
        <taxon>Alphaproteobacteria</taxon>
        <taxon>Hyphomicrobiales</taxon>
        <taxon>Nitrobacteraceae</taxon>
        <taxon>Rhodopseudomonas</taxon>
    </lineage>
</organism>
<protein>
    <recommendedName>
        <fullName evidence="4">DNA-directed DNA polymerase</fullName>
        <ecNumber evidence="4">2.7.7.7</ecNumber>
    </recommendedName>
</protein>
<evidence type="ECO:0000313" key="11">
    <source>
        <dbReference type="EMBL" id="WCL91947.1"/>
    </source>
</evidence>
<evidence type="ECO:0000256" key="5">
    <source>
        <dbReference type="ARBA" id="ARBA00022763"/>
    </source>
</evidence>
<name>A0AAF0BQ04_RHOPA</name>
<dbReference type="Pfam" id="PF00817">
    <property type="entry name" value="IMS"/>
    <property type="match status" value="1"/>
</dbReference>
<dbReference type="InterPro" id="IPR001126">
    <property type="entry name" value="UmuC"/>
</dbReference>
<evidence type="ECO:0000256" key="8">
    <source>
        <dbReference type="SAM" id="MobiDB-lite"/>
    </source>
</evidence>
<dbReference type="PANTHER" id="PTHR35369:SF2">
    <property type="entry name" value="BLR3025 PROTEIN"/>
    <property type="match status" value="1"/>
</dbReference>
<comment type="function">
    <text evidence="6">Poorly processive, error-prone DNA polymerase involved in untargeted mutagenesis. Copies undamaged DNA at stalled replication forks, which arise in vivo from mismatched or misaligned primer ends. These misaligned primers can be extended by PolIV. Exhibits no 3'-5' exonuclease (proofreading) activity. May be involved in translesional synthesis, in conjunction with the beta clamp from PolIII.</text>
</comment>
<evidence type="ECO:0000259" key="9">
    <source>
        <dbReference type="Pfam" id="PF00817"/>
    </source>
</evidence>
<feature type="region of interest" description="Disordered" evidence="8">
    <location>
        <begin position="25"/>
        <end position="45"/>
    </location>
</feature>
<dbReference type="GO" id="GO:0003684">
    <property type="term" value="F:damaged DNA binding"/>
    <property type="evidence" value="ECO:0007669"/>
    <property type="project" value="InterPro"/>
</dbReference>
<dbReference type="CDD" id="cd03468">
    <property type="entry name" value="PolY_like"/>
    <property type="match status" value="1"/>
</dbReference>
<feature type="domain" description="UmuC" evidence="9">
    <location>
        <begin position="44"/>
        <end position="168"/>
    </location>
</feature>
<dbReference type="Gene3D" id="3.40.1170.60">
    <property type="match status" value="1"/>
</dbReference>
<dbReference type="InterPro" id="IPR043502">
    <property type="entry name" value="DNA/RNA_pol_sf"/>
</dbReference>
<comment type="cofactor">
    <cofactor evidence="1">
        <name>Mg(2+)</name>
        <dbReference type="ChEBI" id="CHEBI:18420"/>
    </cofactor>
</comment>